<dbReference type="Pfam" id="PF01170">
    <property type="entry name" value="UPF0020"/>
    <property type="match status" value="1"/>
</dbReference>
<protein>
    <submittedName>
        <fullName evidence="2">RNA methyltransferase</fullName>
    </submittedName>
</protein>
<dbReference type="GO" id="GO:0016423">
    <property type="term" value="F:tRNA (guanine) methyltransferase activity"/>
    <property type="evidence" value="ECO:0007669"/>
    <property type="project" value="TreeGrafter"/>
</dbReference>
<evidence type="ECO:0000313" key="2">
    <source>
        <dbReference type="EMBL" id="PYZ98227.1"/>
    </source>
</evidence>
<dbReference type="GO" id="GO:0030488">
    <property type="term" value="P:tRNA methylation"/>
    <property type="evidence" value="ECO:0007669"/>
    <property type="project" value="TreeGrafter"/>
</dbReference>
<name>A0A2W0HAN8_9BACI</name>
<comment type="caution">
    <text evidence="2">The sequence shown here is derived from an EMBL/GenBank/DDBJ whole genome shotgun (WGS) entry which is preliminary data.</text>
</comment>
<dbReference type="PANTHER" id="PTHR14911">
    <property type="entry name" value="THUMP DOMAIN-CONTAINING"/>
    <property type="match status" value="1"/>
</dbReference>
<accession>A0A2W0HAN8</accession>
<dbReference type="PANTHER" id="PTHR14911:SF13">
    <property type="entry name" value="TRNA (GUANINE(6)-N2)-METHYLTRANSFERASE THUMP3"/>
    <property type="match status" value="1"/>
</dbReference>
<feature type="domain" description="Ribosomal RNA large subunit methyltransferase K/L-like methyltransferase" evidence="1">
    <location>
        <begin position="145"/>
        <end position="245"/>
    </location>
</feature>
<dbReference type="SUPFAM" id="SSF53335">
    <property type="entry name" value="S-adenosyl-L-methionine-dependent methyltransferases"/>
    <property type="match status" value="1"/>
</dbReference>
<proteinExistence type="predicted"/>
<gene>
    <name evidence="2" type="ORF">CR205_06425</name>
</gene>
<dbReference type="InterPro" id="IPR029063">
    <property type="entry name" value="SAM-dependent_MTases_sf"/>
</dbReference>
<evidence type="ECO:0000313" key="3">
    <source>
        <dbReference type="Proteomes" id="UP000248066"/>
    </source>
</evidence>
<keyword evidence="3" id="KW-1185">Reference proteome</keyword>
<keyword evidence="2" id="KW-0808">Transferase</keyword>
<reference evidence="2 3" key="1">
    <citation type="submission" date="2017-10" db="EMBL/GenBank/DDBJ databases">
        <title>Bacillus sp. nov., a halophilic bacterium isolated from a Yangshapao Lake.</title>
        <authorList>
            <person name="Wang H."/>
        </authorList>
    </citation>
    <scope>NUCLEOTIDE SEQUENCE [LARGE SCALE GENOMIC DNA]</scope>
    <source>
        <strain evidence="2 3">YSP-3</strain>
    </source>
</reference>
<sequence>MNYLYTYAYTEEEHPLCQLEMRALFGCDTEEHILSSQKAMDPGRSPFIKERLDVYTKANSLSDIESYAASLPESGKTFKIEVLVSPDEETLRFRERKNIERQTGLKVKDRADLKNPDIHYGLTFHRGLWYFGRLHRGKPVWIEHQKRPFGYSTALNARVARTVVNIAVQDAPNGGTLIDPCCGIGTVLLEACSMGVDVRGSDRNPKVMYGSRKNLEYFGYEPPIELKDICDVTGNYDAAIIDMPYNLCSVMSLEDQELILSSARRFAKKAVIITIDPVEEAVRQAGFTISDRCTFFKNGSFSREVLVCN</sequence>
<dbReference type="EMBL" id="PDOF01000001">
    <property type="protein sequence ID" value="PYZ98227.1"/>
    <property type="molecule type" value="Genomic_DNA"/>
</dbReference>
<dbReference type="InterPro" id="IPR000241">
    <property type="entry name" value="RlmKL-like_Mtase"/>
</dbReference>
<organism evidence="2 3">
    <name type="scientific">Alteribacter lacisalsi</name>
    <dbReference type="NCBI Taxonomy" id="2045244"/>
    <lineage>
        <taxon>Bacteria</taxon>
        <taxon>Bacillati</taxon>
        <taxon>Bacillota</taxon>
        <taxon>Bacilli</taxon>
        <taxon>Bacillales</taxon>
        <taxon>Bacillaceae</taxon>
        <taxon>Alteribacter</taxon>
    </lineage>
</organism>
<keyword evidence="2" id="KW-0489">Methyltransferase</keyword>
<dbReference type="Proteomes" id="UP000248066">
    <property type="component" value="Unassembled WGS sequence"/>
</dbReference>
<dbReference type="OrthoDB" id="9791556at2"/>
<dbReference type="AlphaFoldDB" id="A0A2W0HAN8"/>
<dbReference type="RefSeq" id="WP_110518085.1">
    <property type="nucleotide sequence ID" value="NZ_PDOF01000001.1"/>
</dbReference>
<evidence type="ECO:0000259" key="1">
    <source>
        <dbReference type="Pfam" id="PF01170"/>
    </source>
</evidence>
<dbReference type="Gene3D" id="3.40.50.150">
    <property type="entry name" value="Vaccinia Virus protein VP39"/>
    <property type="match status" value="1"/>
</dbReference>